<evidence type="ECO:0000256" key="8">
    <source>
        <dbReference type="ARBA" id="ARBA00023136"/>
    </source>
</evidence>
<dbReference type="GO" id="GO:0005525">
    <property type="term" value="F:GTP binding"/>
    <property type="evidence" value="ECO:0007669"/>
    <property type="project" value="UniProtKB-KW"/>
</dbReference>
<dbReference type="FunFam" id="3.30.70.1230:FF:000004">
    <property type="entry name" value="Guanylate cyclase"/>
    <property type="match status" value="1"/>
</dbReference>
<dbReference type="EC" id="4.6.1.2" evidence="2"/>
<evidence type="ECO:0000256" key="1">
    <source>
        <dbReference type="ARBA" id="ARBA00004479"/>
    </source>
</evidence>
<dbReference type="SUPFAM" id="SSF55073">
    <property type="entry name" value="Nucleotide cyclase"/>
    <property type="match status" value="1"/>
</dbReference>
<comment type="similarity">
    <text evidence="13">Belongs to the adenylyl cyclase class-4/guanylyl cyclase family.</text>
</comment>
<dbReference type="GO" id="GO:0005886">
    <property type="term" value="C:plasma membrane"/>
    <property type="evidence" value="ECO:0007669"/>
    <property type="project" value="TreeGrafter"/>
</dbReference>
<evidence type="ECO:0000256" key="11">
    <source>
        <dbReference type="ARBA" id="ARBA00023239"/>
    </source>
</evidence>
<dbReference type="PANTHER" id="PTHR11920">
    <property type="entry name" value="GUANYLYL CYCLASE"/>
    <property type="match status" value="1"/>
</dbReference>
<keyword evidence="9" id="KW-0675">Receptor</keyword>
<dbReference type="GO" id="GO:0001653">
    <property type="term" value="F:peptide receptor activity"/>
    <property type="evidence" value="ECO:0007669"/>
    <property type="project" value="TreeGrafter"/>
</dbReference>
<dbReference type="PANTHER" id="PTHR11920:SF501">
    <property type="entry name" value="GUANYLATE CYCLASE 32E"/>
    <property type="match status" value="1"/>
</dbReference>
<evidence type="ECO:0000256" key="4">
    <source>
        <dbReference type="ARBA" id="ARBA00022729"/>
    </source>
</evidence>
<reference evidence="16" key="1">
    <citation type="journal article" date="2020" name="Sci. Rep.">
        <title>The diversification and lineage-specific expansion of nitric oxide signaling in Placozoa: insights in the evolution of gaseous transmission.</title>
        <authorList>
            <person name="Moroz L.L."/>
            <person name="Romanova D.Y."/>
            <person name="Nikitin M.A."/>
            <person name="Sohn D."/>
            <person name="Kohn A.B."/>
            <person name="Neveu E."/>
            <person name="Varoqueaux F."/>
            <person name="Fasshauer D."/>
        </authorList>
    </citation>
    <scope>NUCLEOTIDE SEQUENCE</scope>
</reference>
<evidence type="ECO:0000256" key="7">
    <source>
        <dbReference type="ARBA" id="ARBA00023134"/>
    </source>
</evidence>
<keyword evidence="7" id="KW-0342">GTP-binding</keyword>
<accession>A0A7G7LKA6</accession>
<dbReference type="GO" id="GO:0035556">
    <property type="term" value="P:intracellular signal transduction"/>
    <property type="evidence" value="ECO:0007669"/>
    <property type="project" value="InterPro"/>
</dbReference>
<keyword evidence="6 14" id="KW-1133">Transmembrane helix</keyword>
<feature type="domain" description="Guanylate cyclase" evidence="15">
    <location>
        <begin position="421"/>
        <end position="551"/>
    </location>
</feature>
<evidence type="ECO:0000256" key="12">
    <source>
        <dbReference type="ARBA" id="ARBA00023293"/>
    </source>
</evidence>
<dbReference type="PROSITE" id="PS50125">
    <property type="entry name" value="GUANYLATE_CYCLASE_2"/>
    <property type="match status" value="1"/>
</dbReference>
<dbReference type="GO" id="GO:0004016">
    <property type="term" value="F:adenylate cyclase activity"/>
    <property type="evidence" value="ECO:0007669"/>
    <property type="project" value="TreeGrafter"/>
</dbReference>
<name>A0A7G7LKA6_9METZ</name>
<dbReference type="InterPro" id="IPR001054">
    <property type="entry name" value="A/G_cyclase"/>
</dbReference>
<keyword evidence="5" id="KW-0547">Nucleotide-binding</keyword>
<dbReference type="GO" id="GO:0007168">
    <property type="term" value="P:receptor guanylyl cyclase signaling pathway"/>
    <property type="evidence" value="ECO:0007669"/>
    <property type="project" value="TreeGrafter"/>
</dbReference>
<dbReference type="Gene3D" id="3.30.70.1230">
    <property type="entry name" value="Nucleotide cyclase"/>
    <property type="match status" value="1"/>
</dbReference>
<dbReference type="InterPro" id="IPR050401">
    <property type="entry name" value="Cyclic_nucleotide_synthase"/>
</dbReference>
<evidence type="ECO:0000256" key="13">
    <source>
        <dbReference type="RuleBase" id="RU000405"/>
    </source>
</evidence>
<dbReference type="CDD" id="cd07302">
    <property type="entry name" value="CHD"/>
    <property type="match status" value="1"/>
</dbReference>
<dbReference type="GO" id="GO:0004383">
    <property type="term" value="F:guanylate cyclase activity"/>
    <property type="evidence" value="ECO:0007669"/>
    <property type="project" value="UniProtKB-EC"/>
</dbReference>
<evidence type="ECO:0000259" key="15">
    <source>
        <dbReference type="PROSITE" id="PS50125"/>
    </source>
</evidence>
<evidence type="ECO:0000256" key="10">
    <source>
        <dbReference type="ARBA" id="ARBA00023180"/>
    </source>
</evidence>
<dbReference type="Gene3D" id="6.10.250.780">
    <property type="match status" value="1"/>
</dbReference>
<evidence type="ECO:0000256" key="9">
    <source>
        <dbReference type="ARBA" id="ARBA00023170"/>
    </source>
</evidence>
<sequence>MAIENEEDSRSATGISEITGRSKRFFREDFLSQRGRREYLMKLLILISIPILGVIIESVIRLANAITEEIASLNTRGQMNVSISLAQLIHSLQNERGQRILAVENITSITTVSKAYNSTDSWIAKMNIWPLPNKELLPQFLHSEINLQNHLQIHRNRSNISIIAASAVHKFILEEIFFYESVIKPLIGYLLRLAPVSKNPNVWKLFVGYKMLATSKEEAAIVRELGIIYHHLGYIKENDLRSFIKADSLNSAFLQTAQLYASQITGYLNNELESYPSLLLTLNKMKLEITTNQTAHNRNSLMWWFQLNTAYINIESAVQKKLATQIEIHLSDDIRIENTDVIVAVCILFIVICASPLLIKFVLNLVQSIKRFAEDVIQKTDQLRFERERANSLLYRMLPRTVAKELKQSDTATAEYFDQVTIFFSDIVGFTQLASRSTPLQVIELLNALYLSFDNTTELYNVYKVETIGDAYMVASGVPLRNGRKHIFEIARMAIHLRKDIEDFNVPHMAAYKLQLRIGIHSGPCMAGVVGTKMPRYCLFGDAVNTAARLETTGAPNQIHISKESYDLLTIFGGFEAEYRGTVEIKGKGSMETYWLIGRLSPEQLDSLPNTVQWKDTDITSI</sequence>
<dbReference type="Pfam" id="PF00211">
    <property type="entry name" value="Guanylate_cyc"/>
    <property type="match status" value="1"/>
</dbReference>
<dbReference type="EMBL" id="MT678078">
    <property type="protein sequence ID" value="QNG40923.1"/>
    <property type="molecule type" value="mRNA"/>
</dbReference>
<evidence type="ECO:0000256" key="6">
    <source>
        <dbReference type="ARBA" id="ARBA00022989"/>
    </source>
</evidence>
<keyword evidence="8 14" id="KW-0472">Membrane</keyword>
<protein>
    <recommendedName>
        <fullName evidence="2">guanylate cyclase</fullName>
        <ecNumber evidence="2">4.6.1.2</ecNumber>
    </recommendedName>
</protein>
<dbReference type="PROSITE" id="PS00452">
    <property type="entry name" value="GUANYLATE_CYCLASE_1"/>
    <property type="match status" value="1"/>
</dbReference>
<evidence type="ECO:0000256" key="3">
    <source>
        <dbReference type="ARBA" id="ARBA00022692"/>
    </source>
</evidence>
<keyword evidence="11 13" id="KW-0456">Lyase</keyword>
<dbReference type="AlphaFoldDB" id="A0A7G7LKA6"/>
<keyword evidence="4" id="KW-0732">Signal</keyword>
<feature type="transmembrane region" description="Helical" evidence="14">
    <location>
        <begin position="341"/>
        <end position="363"/>
    </location>
</feature>
<keyword evidence="12" id="KW-0141">cGMP biosynthesis</keyword>
<organism evidence="16">
    <name type="scientific">Placozoa sp. H4</name>
    <dbReference type="NCBI Taxonomy" id="1034858"/>
    <lineage>
        <taxon>Eukaryota</taxon>
        <taxon>Metazoa</taxon>
        <taxon>Placozoa</taxon>
    </lineage>
</organism>
<keyword evidence="10" id="KW-0325">Glycoprotein</keyword>
<proteinExistence type="evidence at transcript level"/>
<dbReference type="Pfam" id="PF08376">
    <property type="entry name" value="NIT"/>
    <property type="match status" value="1"/>
</dbReference>
<dbReference type="SMART" id="SM00044">
    <property type="entry name" value="CYCc"/>
    <property type="match status" value="1"/>
</dbReference>
<dbReference type="InterPro" id="IPR013587">
    <property type="entry name" value="Nitrate/nitrite_sensing"/>
</dbReference>
<dbReference type="InterPro" id="IPR018297">
    <property type="entry name" value="A/G_cyclase_CS"/>
</dbReference>
<feature type="transmembrane region" description="Helical" evidence="14">
    <location>
        <begin position="43"/>
        <end position="63"/>
    </location>
</feature>
<evidence type="ECO:0000256" key="14">
    <source>
        <dbReference type="SAM" id="Phobius"/>
    </source>
</evidence>
<evidence type="ECO:0000256" key="2">
    <source>
        <dbReference type="ARBA" id="ARBA00012202"/>
    </source>
</evidence>
<comment type="subcellular location">
    <subcellularLocation>
        <location evidence="1">Membrane</location>
        <topology evidence="1">Single-pass type I membrane protein</topology>
    </subcellularLocation>
</comment>
<dbReference type="InterPro" id="IPR029787">
    <property type="entry name" value="Nucleotide_cyclase"/>
</dbReference>
<keyword evidence="3 14" id="KW-0812">Transmembrane</keyword>
<evidence type="ECO:0000256" key="5">
    <source>
        <dbReference type="ARBA" id="ARBA00022741"/>
    </source>
</evidence>
<evidence type="ECO:0000313" key="16">
    <source>
        <dbReference type="EMBL" id="QNG40923.1"/>
    </source>
</evidence>